<dbReference type="STRING" id="154981.AKJ29_02040"/>
<name>A0A0P7IV43_9RHOB</name>
<comment type="caution">
    <text evidence="1">The sequence shown here is derived from an EMBL/GenBank/DDBJ whole genome shotgun (WGS) entry which is preliminary data.</text>
</comment>
<accession>A0A0P7IV43</accession>
<dbReference type="InterPro" id="IPR021055">
    <property type="entry name" value="T4BSS_IcmL/DotI"/>
</dbReference>
<evidence type="ECO:0000313" key="1">
    <source>
        <dbReference type="EMBL" id="KPN62950.1"/>
    </source>
</evidence>
<dbReference type="CDD" id="cd16385">
    <property type="entry name" value="IcmL"/>
    <property type="match status" value="1"/>
</dbReference>
<dbReference type="AlphaFoldDB" id="A0A0P7IV43"/>
<dbReference type="Proteomes" id="UP000050471">
    <property type="component" value="Unassembled WGS sequence"/>
</dbReference>
<dbReference type="Pfam" id="PF11393">
    <property type="entry name" value="T4BSS_DotI_IcmL"/>
    <property type="match status" value="1"/>
</dbReference>
<sequence length="233" mass="26181">MIKGLTTITMTMAVLGTVSAAVMNWIALYQQDPVEYTWITTGDDGKQTVACPAVVLDRPIINNASITAFARDAVLSINDFTYLSWDVTLPDALEAYFTPYAAKLYLRDFEASRLLTAVQRNYYRSSALSTHPSVIVEELDTSGRREWLVQVPVIINYSTGNVRPTDDTASRRTADSRSRRSTYRIYTVRLVEQKPTHRNFRGVAVVDMTSVSVRGPQEFSKPKNQLNVMGTRL</sequence>
<evidence type="ECO:0000313" key="2">
    <source>
        <dbReference type="Proteomes" id="UP000050471"/>
    </source>
</evidence>
<organism evidence="1 2">
    <name type="scientific">Aliiroseovarius crassostreae</name>
    <dbReference type="NCBI Taxonomy" id="154981"/>
    <lineage>
        <taxon>Bacteria</taxon>
        <taxon>Pseudomonadati</taxon>
        <taxon>Pseudomonadota</taxon>
        <taxon>Alphaproteobacteria</taxon>
        <taxon>Rhodobacterales</taxon>
        <taxon>Paracoccaceae</taxon>
        <taxon>Aliiroseovarius</taxon>
    </lineage>
</organism>
<proteinExistence type="predicted"/>
<evidence type="ECO:0008006" key="3">
    <source>
        <dbReference type="Google" id="ProtNLM"/>
    </source>
</evidence>
<protein>
    <recommendedName>
        <fullName evidence="3">Conjugal transfer protein TraJ</fullName>
    </recommendedName>
</protein>
<reference evidence="1 2" key="1">
    <citation type="submission" date="2015-09" db="EMBL/GenBank/DDBJ databases">
        <title>Draft genome sequence of Aliiroseovarius crassostreae CV919-312TSm, the causative agent of Roseovarius Oyster Disease (formerly Juvenile Oyster Disease).</title>
        <authorList>
            <person name="Kessner L."/>
            <person name="Spinard E."/>
            <person name="Nelson D."/>
        </authorList>
    </citation>
    <scope>NUCLEOTIDE SEQUENCE [LARGE SCALE GENOMIC DNA]</scope>
    <source>
        <strain evidence="1 2">CV919-312</strain>
    </source>
</reference>
<dbReference type="RefSeq" id="WP_055190874.1">
    <property type="nucleotide sequence ID" value="NZ_FPBS01000030.1"/>
</dbReference>
<dbReference type="EMBL" id="LKBA01000008">
    <property type="protein sequence ID" value="KPN62950.1"/>
    <property type="molecule type" value="Genomic_DNA"/>
</dbReference>
<gene>
    <name evidence="1" type="ORF">AKJ29_02040</name>
</gene>
<keyword evidence="2" id="KW-1185">Reference proteome</keyword>